<dbReference type="InterPro" id="IPR001138">
    <property type="entry name" value="Zn2Cys6_DnaBD"/>
</dbReference>
<reference evidence="4 5" key="1">
    <citation type="submission" date="2017-06" db="EMBL/GenBank/DDBJ databases">
        <title>Comparative genomic analysis of Ambrosia Fusariam Clade fungi.</title>
        <authorList>
            <person name="Stajich J.E."/>
            <person name="Carrillo J."/>
            <person name="Kijimoto T."/>
            <person name="Eskalen A."/>
            <person name="O'Donnell K."/>
            <person name="Kasson M."/>
        </authorList>
    </citation>
    <scope>NUCLEOTIDE SEQUENCE [LARGE SCALE GENOMIC DNA]</scope>
    <source>
        <strain evidence="4 5">UCR1854</strain>
    </source>
</reference>
<gene>
    <name evidence="4" type="ORF">BHE90_006034</name>
</gene>
<dbReference type="SUPFAM" id="SSF57701">
    <property type="entry name" value="Zn2/Cys6 DNA-binding domain"/>
    <property type="match status" value="1"/>
</dbReference>
<dbReference type="EMBL" id="MIKF01000073">
    <property type="protein sequence ID" value="RTE79479.1"/>
    <property type="molecule type" value="Genomic_DNA"/>
</dbReference>
<comment type="caution">
    <text evidence="4">The sequence shown here is derived from an EMBL/GenBank/DDBJ whole genome shotgun (WGS) entry which is preliminary data.</text>
</comment>
<evidence type="ECO:0000256" key="2">
    <source>
        <dbReference type="SAM" id="MobiDB-lite"/>
    </source>
</evidence>
<feature type="region of interest" description="Disordered" evidence="2">
    <location>
        <begin position="78"/>
        <end position="99"/>
    </location>
</feature>
<evidence type="ECO:0000313" key="5">
    <source>
        <dbReference type="Proteomes" id="UP000287124"/>
    </source>
</evidence>
<dbReference type="Proteomes" id="UP000287124">
    <property type="component" value="Unassembled WGS sequence"/>
</dbReference>
<dbReference type="SMART" id="SM00066">
    <property type="entry name" value="GAL4"/>
    <property type="match status" value="1"/>
</dbReference>
<evidence type="ECO:0000313" key="4">
    <source>
        <dbReference type="EMBL" id="RTE79479.1"/>
    </source>
</evidence>
<dbReference type="AlphaFoldDB" id="A0A430LUY0"/>
<sequence length="354" mass="38368">MNSFSFAPQQHTQSRIQKNYIFVDEHNRHKRPKVSRACENCRKRRTKCDTAKTDTWPCSQCIKLQIDCVLPNGSDLKTTGTTPMNPSDEYQQTSMQQQQISNLGPVTGYATRPAYPDAGGAPCRAVPYESSQQPGSISYGAVPPPASMMEQPYANQNRSSHANDAAAGGSATSLAGSILPGGGPAPGYAPCPTSLSYTSYPITLTISAGPVDRKSGSPVVQSPVLMSQGTQAPGMLQRMPFTDQPEWNPSRIFEQWNTTFGMPIHSHTTTTPSQTSPLNSSSSDATEVPTTQDIHTVQASVPTNLQRLSLPQYSTAHVPNCVTPAMWQEFVASVYEGGINKRPWDYDGPVLKLD</sequence>
<keyword evidence="5" id="KW-1185">Reference proteome</keyword>
<keyword evidence="1" id="KW-0539">Nucleus</keyword>
<dbReference type="GO" id="GO:0000981">
    <property type="term" value="F:DNA-binding transcription factor activity, RNA polymerase II-specific"/>
    <property type="evidence" value="ECO:0007669"/>
    <property type="project" value="InterPro"/>
</dbReference>
<feature type="domain" description="Zn(2)-C6 fungal-type" evidence="3">
    <location>
        <begin position="37"/>
        <end position="70"/>
    </location>
</feature>
<evidence type="ECO:0000256" key="1">
    <source>
        <dbReference type="ARBA" id="ARBA00023242"/>
    </source>
</evidence>
<proteinExistence type="predicted"/>
<evidence type="ECO:0000259" key="3">
    <source>
        <dbReference type="PROSITE" id="PS50048"/>
    </source>
</evidence>
<protein>
    <recommendedName>
        <fullName evidence="3">Zn(2)-C6 fungal-type domain-containing protein</fullName>
    </recommendedName>
</protein>
<dbReference type="InterPro" id="IPR050987">
    <property type="entry name" value="AtrR-like"/>
</dbReference>
<dbReference type="PANTHER" id="PTHR46910">
    <property type="entry name" value="TRANSCRIPTION FACTOR PDR1"/>
    <property type="match status" value="1"/>
</dbReference>
<organism evidence="4 5">
    <name type="scientific">Fusarium euwallaceae</name>
    <dbReference type="NCBI Taxonomy" id="1147111"/>
    <lineage>
        <taxon>Eukaryota</taxon>
        <taxon>Fungi</taxon>
        <taxon>Dikarya</taxon>
        <taxon>Ascomycota</taxon>
        <taxon>Pezizomycotina</taxon>
        <taxon>Sordariomycetes</taxon>
        <taxon>Hypocreomycetidae</taxon>
        <taxon>Hypocreales</taxon>
        <taxon>Nectriaceae</taxon>
        <taxon>Fusarium</taxon>
        <taxon>Fusarium solani species complex</taxon>
    </lineage>
</organism>
<name>A0A430LUY0_9HYPO</name>
<dbReference type="PANTHER" id="PTHR46910:SF40">
    <property type="entry name" value="ZN(II)2CYS6 TRANSCRIPTION FACTOR (EUROFUNG)"/>
    <property type="match status" value="1"/>
</dbReference>
<accession>A0A430LUY0</accession>
<dbReference type="CDD" id="cd00067">
    <property type="entry name" value="GAL4"/>
    <property type="match status" value="1"/>
</dbReference>
<dbReference type="Gene3D" id="4.10.240.10">
    <property type="entry name" value="Zn(2)-C6 fungal-type DNA-binding domain"/>
    <property type="match status" value="1"/>
</dbReference>
<feature type="region of interest" description="Disordered" evidence="2">
    <location>
        <begin position="121"/>
        <end position="171"/>
    </location>
</feature>
<feature type="compositionally biased region" description="Low complexity" evidence="2">
    <location>
        <begin position="267"/>
        <end position="283"/>
    </location>
</feature>
<feature type="compositionally biased region" description="Polar residues" evidence="2">
    <location>
        <begin position="78"/>
        <end position="90"/>
    </location>
</feature>
<feature type="region of interest" description="Disordered" evidence="2">
    <location>
        <begin position="267"/>
        <end position="288"/>
    </location>
</feature>
<dbReference type="InterPro" id="IPR036864">
    <property type="entry name" value="Zn2-C6_fun-type_DNA-bd_sf"/>
</dbReference>
<dbReference type="Pfam" id="PF00172">
    <property type="entry name" value="Zn_clus"/>
    <property type="match status" value="1"/>
</dbReference>
<feature type="compositionally biased region" description="Polar residues" evidence="2">
    <location>
        <begin position="153"/>
        <end position="162"/>
    </location>
</feature>
<dbReference type="PROSITE" id="PS50048">
    <property type="entry name" value="ZN2_CY6_FUNGAL_2"/>
    <property type="match status" value="1"/>
</dbReference>
<dbReference type="GO" id="GO:0008270">
    <property type="term" value="F:zinc ion binding"/>
    <property type="evidence" value="ECO:0007669"/>
    <property type="project" value="InterPro"/>
</dbReference>
<dbReference type="PROSITE" id="PS00463">
    <property type="entry name" value="ZN2_CY6_FUNGAL_1"/>
    <property type="match status" value="1"/>
</dbReference>